<keyword evidence="2" id="KW-1185">Reference proteome</keyword>
<proteinExistence type="predicted"/>
<name>A0ABP6MRY4_9ACTN</name>
<accession>A0ABP6MRY4</accession>
<dbReference type="Proteomes" id="UP001500320">
    <property type="component" value="Unassembled WGS sequence"/>
</dbReference>
<protein>
    <submittedName>
        <fullName evidence="1">Uncharacterized protein</fullName>
    </submittedName>
</protein>
<comment type="caution">
    <text evidence="1">The sequence shown here is derived from an EMBL/GenBank/DDBJ whole genome shotgun (WGS) entry which is preliminary data.</text>
</comment>
<dbReference type="EMBL" id="BAAAUT010000008">
    <property type="protein sequence ID" value="GAA3124020.1"/>
    <property type="molecule type" value="Genomic_DNA"/>
</dbReference>
<reference evidence="2" key="1">
    <citation type="journal article" date="2019" name="Int. J. Syst. Evol. Microbiol.">
        <title>The Global Catalogue of Microorganisms (GCM) 10K type strain sequencing project: providing services to taxonomists for standard genome sequencing and annotation.</title>
        <authorList>
            <consortium name="The Broad Institute Genomics Platform"/>
            <consortium name="The Broad Institute Genome Sequencing Center for Infectious Disease"/>
            <person name="Wu L."/>
            <person name="Ma J."/>
        </authorList>
    </citation>
    <scope>NUCLEOTIDE SEQUENCE [LARGE SCALE GENOMIC DNA]</scope>
    <source>
        <strain evidence="2">JCM 9373</strain>
    </source>
</reference>
<sequence length="116" mass="12800">MFVRRSVTLYRRSVTITCLPRGPVRDVTKKIGVDLPDDLYRWMQGEVRAGRAPSISGLISEVVEHQRSRAELSALLADLKAEFGEPSAESRKRVDEAVHALRTIQEAGASALGVRA</sequence>
<evidence type="ECO:0000313" key="1">
    <source>
        <dbReference type="EMBL" id="GAA3124020.1"/>
    </source>
</evidence>
<organism evidence="1 2">
    <name type="scientific">Planomonospora alba</name>
    <dbReference type="NCBI Taxonomy" id="161354"/>
    <lineage>
        <taxon>Bacteria</taxon>
        <taxon>Bacillati</taxon>
        <taxon>Actinomycetota</taxon>
        <taxon>Actinomycetes</taxon>
        <taxon>Streptosporangiales</taxon>
        <taxon>Streptosporangiaceae</taxon>
        <taxon>Planomonospora</taxon>
    </lineage>
</organism>
<evidence type="ECO:0000313" key="2">
    <source>
        <dbReference type="Proteomes" id="UP001500320"/>
    </source>
</evidence>
<gene>
    <name evidence="1" type="ORF">GCM10010466_13590</name>
</gene>